<dbReference type="InterPro" id="IPR051200">
    <property type="entry name" value="Host-pathogen_enzymatic-act"/>
</dbReference>
<evidence type="ECO:0008006" key="3">
    <source>
        <dbReference type="Google" id="ProtNLM"/>
    </source>
</evidence>
<organism evidence="1 2">
    <name type="scientific">Neorhizobium phenanthreniclasticum</name>
    <dbReference type="NCBI Taxonomy" id="3157917"/>
    <lineage>
        <taxon>Bacteria</taxon>
        <taxon>Pseudomonadati</taxon>
        <taxon>Pseudomonadota</taxon>
        <taxon>Alphaproteobacteria</taxon>
        <taxon>Hyphomicrobiales</taxon>
        <taxon>Rhizobiaceae</taxon>
        <taxon>Rhizobium/Agrobacterium group</taxon>
        <taxon>Neorhizobium</taxon>
    </lineage>
</organism>
<proteinExistence type="predicted"/>
<sequence length="471" mass="49207">MILILFEDKGFALAAKEGIWIMKISHPLGSTAVALALGISGAGSASAQSADILGAISAGRVVAISDGDFVAGTYGSSILAPKEAGYRDMLTVLSIADGRVSKSTLPISNSVTAAPEVLALAPDGHTAFVTERLGEGPEGGTTVRDLPPGNRLFAVDLSDFADLRLVDTIEIGTHPEALAVSPDGQYIAVVSNTAEASLLQIVEFTGGRFGKISRTDLAGLGITGSAEAPRGGVTATNVHWHPSGRFLAVNINTQDRVAFFEFSDGESGPALQPWGNVVDVGRDPFVGRFTPDGRHYLTSNWGRDFSATTLDGRIPTTPSTMSVIRFADPDAGEARHEHLMAVETGNSAEGMAVSPDGRFVATINMRATAFPPGSPRHQREATVSLLTFDAQTGRLEKAGDHPFEGVLPEGGTFDLTGDHLLATVFEGHPGAGPDAGAGLEIFRVLKGEAPSLERIGRVALPHGVHHVVLSR</sequence>
<protein>
    <recommendedName>
        <fullName evidence="3">6-phosphogluconolactonase</fullName>
    </recommendedName>
</protein>
<dbReference type="PANTHER" id="PTHR47197">
    <property type="entry name" value="PROTEIN NIRF"/>
    <property type="match status" value="1"/>
</dbReference>
<reference evidence="1 2" key="1">
    <citation type="submission" date="2024-05" db="EMBL/GenBank/DDBJ databases">
        <title>Neorhizobium sp. Rsf11, a plant growth promoting and heavy metal resistant PAH-degrader.</title>
        <authorList>
            <person name="Golubev S.N."/>
            <person name="Muratova A.Y."/>
            <person name="Markelova M.I."/>
        </authorList>
    </citation>
    <scope>NUCLEOTIDE SEQUENCE [LARGE SCALE GENOMIC DNA]</scope>
    <source>
        <strain evidence="1 2">Rsf11</strain>
    </source>
</reference>
<dbReference type="Gene3D" id="2.130.10.10">
    <property type="entry name" value="YVTN repeat-like/Quinoprotein amine dehydrogenase"/>
    <property type="match status" value="2"/>
</dbReference>
<dbReference type="InterPro" id="IPR011048">
    <property type="entry name" value="Haem_d1_sf"/>
</dbReference>
<dbReference type="InterPro" id="IPR015943">
    <property type="entry name" value="WD40/YVTN_repeat-like_dom_sf"/>
</dbReference>
<evidence type="ECO:0000313" key="2">
    <source>
        <dbReference type="Proteomes" id="UP001496627"/>
    </source>
</evidence>
<comment type="caution">
    <text evidence="1">The sequence shown here is derived from an EMBL/GenBank/DDBJ whole genome shotgun (WGS) entry which is preliminary data.</text>
</comment>
<accession>A0ABV0MAG5</accession>
<evidence type="ECO:0000313" key="1">
    <source>
        <dbReference type="EMBL" id="MEQ1408050.1"/>
    </source>
</evidence>
<dbReference type="PANTHER" id="PTHR47197:SF3">
    <property type="entry name" value="DIHYDRO-HEME D1 DEHYDROGENASE"/>
    <property type="match status" value="1"/>
</dbReference>
<dbReference type="EMBL" id="JBEAAL010000023">
    <property type="protein sequence ID" value="MEQ1408050.1"/>
    <property type="molecule type" value="Genomic_DNA"/>
</dbReference>
<dbReference type="Proteomes" id="UP001496627">
    <property type="component" value="Unassembled WGS sequence"/>
</dbReference>
<name>A0ABV0MAG5_9HYPH</name>
<gene>
    <name evidence="1" type="ORF">ABK249_24285</name>
</gene>
<dbReference type="SUPFAM" id="SSF51004">
    <property type="entry name" value="C-terminal (heme d1) domain of cytochrome cd1-nitrite reductase"/>
    <property type="match status" value="1"/>
</dbReference>
<keyword evidence="2" id="KW-1185">Reference proteome</keyword>
<dbReference type="RefSeq" id="WP_348864264.1">
    <property type="nucleotide sequence ID" value="NZ_JBEAAL010000023.1"/>
</dbReference>